<feature type="domain" description="Carrier" evidence="5">
    <location>
        <begin position="658"/>
        <end position="736"/>
    </location>
</feature>
<evidence type="ECO:0000256" key="3">
    <source>
        <dbReference type="ARBA" id="ARBA00022741"/>
    </source>
</evidence>
<dbReference type="InterPro" id="IPR036291">
    <property type="entry name" value="NAD(P)-bd_dom_sf"/>
</dbReference>
<dbReference type="InterPro" id="IPR020845">
    <property type="entry name" value="AMP-binding_CS"/>
</dbReference>
<dbReference type="NCBIfam" id="TIGR01746">
    <property type="entry name" value="Thioester-redct"/>
    <property type="match status" value="1"/>
</dbReference>
<keyword evidence="4" id="KW-0067">ATP-binding</keyword>
<dbReference type="Gene3D" id="3.40.50.12780">
    <property type="entry name" value="N-terminal domain of ligase-like"/>
    <property type="match status" value="1"/>
</dbReference>
<keyword evidence="1" id="KW-0596">Phosphopantetheine</keyword>
<dbReference type="Pfam" id="PF00501">
    <property type="entry name" value="AMP-binding"/>
    <property type="match status" value="1"/>
</dbReference>
<dbReference type="InterPro" id="IPR000873">
    <property type="entry name" value="AMP-dep_synth/lig_dom"/>
</dbReference>
<evidence type="ECO:0000313" key="7">
    <source>
        <dbReference type="Proteomes" id="UP000765845"/>
    </source>
</evidence>
<dbReference type="Pfam" id="PF00550">
    <property type="entry name" value="PP-binding"/>
    <property type="match status" value="1"/>
</dbReference>
<dbReference type="InterPro" id="IPR036736">
    <property type="entry name" value="ACP-like_sf"/>
</dbReference>
<dbReference type="PROSITE" id="PS00455">
    <property type="entry name" value="AMP_BINDING"/>
    <property type="match status" value="1"/>
</dbReference>
<evidence type="ECO:0000313" key="6">
    <source>
        <dbReference type="EMBL" id="NKI15917.1"/>
    </source>
</evidence>
<dbReference type="PANTHER" id="PTHR43272">
    <property type="entry name" value="LONG-CHAIN-FATTY-ACID--COA LIGASE"/>
    <property type="match status" value="1"/>
</dbReference>
<reference evidence="6 7" key="1">
    <citation type="submission" date="2020-04" db="EMBL/GenBank/DDBJ databases">
        <authorList>
            <person name="Yoon J."/>
        </authorList>
    </citation>
    <scope>NUCLEOTIDE SEQUENCE [LARGE SCALE GENOMIC DNA]</scope>
    <source>
        <strain evidence="6 7">KMU-166</strain>
    </source>
</reference>
<evidence type="ECO:0000256" key="2">
    <source>
        <dbReference type="ARBA" id="ARBA00022553"/>
    </source>
</evidence>
<dbReference type="SUPFAM" id="SSF56801">
    <property type="entry name" value="Acetyl-CoA synthetase-like"/>
    <property type="match status" value="1"/>
</dbReference>
<dbReference type="PANTHER" id="PTHR43272:SF33">
    <property type="entry name" value="AMP-BINDING DOMAIN-CONTAINING PROTEIN-RELATED"/>
    <property type="match status" value="1"/>
</dbReference>
<sequence length="1184" mass="130546">MTNAFENISDPLERMMARFQHLLETDEQIRSIMPLPEVAQAATAEGLSTAERIDTVLTGYADRESLGMRDYKLVSDARGRQVKEYLPAFSTITYAELRDGVRAIANAWRNEESIALKRDEFVAIIGFTSTDFFMLDLACCYAQTVSVPLQSATSGADLDEIFAKVNPAALAATIDDLVIAAKHAVVHGGVRTLIAFDCDLGADYDKEQIQEAQAILDQGGVATRLITLDEIKSLGSQYEWEFMPAHPDGEERLAYILHSSGSTGKPKGAMSTDRMLAQFWDARNDKAPGVGVNFGPLNHGMGRVYICMHLRKGGIVHSTLKSDMSTLFEDIRIARPTHLSIFPRVFELIYQYFQNEVTTLRAKGVEKEAAERQVVESMRYTFLGDRLLSGVYGSAPTSPKVVQFMADCFLVLLIDGYANTETGAGSIAMDGHINKETIQDYKLVDVPELGYYSTDKPNPRGEFVFKGRWQIKGYYKDPEATAGLLDEDGYIKTGDIVELIGPDQIKIIDRRKDVIKLSQAEYVAVGPLGTVFESGSPLIKQIFIDGSSLRSYLLAVVVPDPEAVVNALGENYSEDQLKRLIRSEMLRVGEERELKSFEIPRDFILEYEEFSQENGLLSSVRKRLRPALKAKYGDRMEAMYLAHEEQQNQAYEALKDPESGLSIEEKLVRLVELTLGADSADVLLDRTFNELGGDSMGAVTFSLDIENIFGVKLAADSVLSPTGCIRKWTREIDAALSGTGTQASFESVHGEGATELHGADLDISNFLDDETLQKAQAAEAVVDDERTVLVTGANGFLGRHVCLQWMERLATVGGKVICIVRARSDEEARARVDAGFMGVDAALEEHYHALAAKHLEVLAGDVGEFKLGLSNEVFERVSAEVDRICHIAALVNHRLSYEHLFGPNVAGTAEIVRLALTSKIKPVDFISSEGTLGMMDSSSGDIESALPLPTVSIGEDAYAVGYAASKWAGEHMLRMVHRDYGVPVNILRGNMMLPHQKYLGQINHTDMFSRLLYSVIATGLAPESFYVPAEDGGKLRAHYDGSPVDVVAASVVANANFNHRDCVAVNMTNYHDDDGCSLDSFVDAIETAGYDIIRIADHAEWRTRFEEKLNNLSEEQKQRSAKEVMGAYARPRPTESLSHAASNYRKLVPTLSTGPEIPHLDEAFIHKCLRDLKALGMIDEKGIL</sequence>
<keyword evidence="2" id="KW-0597">Phosphoprotein</keyword>
<dbReference type="SUPFAM" id="SSF47336">
    <property type="entry name" value="ACP-like"/>
    <property type="match status" value="1"/>
</dbReference>
<dbReference type="InterPro" id="IPR009081">
    <property type="entry name" value="PP-bd_ACP"/>
</dbReference>
<dbReference type="InterPro" id="IPR010080">
    <property type="entry name" value="Thioester_reductase-like_dom"/>
</dbReference>
<dbReference type="PROSITE" id="PS00061">
    <property type="entry name" value="ADH_SHORT"/>
    <property type="match status" value="1"/>
</dbReference>
<dbReference type="PROSITE" id="PS50075">
    <property type="entry name" value="CARRIER"/>
    <property type="match status" value="1"/>
</dbReference>
<dbReference type="Proteomes" id="UP000765845">
    <property type="component" value="Unassembled WGS sequence"/>
</dbReference>
<accession>A0ABX1G9T5</accession>
<dbReference type="InterPro" id="IPR042099">
    <property type="entry name" value="ANL_N_sf"/>
</dbReference>
<comment type="caution">
    <text evidence="6">The sequence shown here is derived from an EMBL/GenBank/DDBJ whole genome shotgun (WGS) entry which is preliminary data.</text>
</comment>
<evidence type="ECO:0000259" key="5">
    <source>
        <dbReference type="PROSITE" id="PS50075"/>
    </source>
</evidence>
<gene>
    <name evidence="6" type="ORF">HCU74_00665</name>
</gene>
<dbReference type="Pfam" id="PF07993">
    <property type="entry name" value="NAD_binding_4"/>
    <property type="match status" value="1"/>
</dbReference>
<organism evidence="6 7">
    <name type="scientific">Spongiibacter thalassae</name>
    <dbReference type="NCBI Taxonomy" id="2721624"/>
    <lineage>
        <taxon>Bacteria</taxon>
        <taxon>Pseudomonadati</taxon>
        <taxon>Pseudomonadota</taxon>
        <taxon>Gammaproteobacteria</taxon>
        <taxon>Cellvibrionales</taxon>
        <taxon>Spongiibacteraceae</taxon>
        <taxon>Spongiibacter</taxon>
    </lineage>
</organism>
<dbReference type="Gene3D" id="1.10.1200.10">
    <property type="entry name" value="ACP-like"/>
    <property type="match status" value="1"/>
</dbReference>
<dbReference type="Gene3D" id="3.40.50.720">
    <property type="entry name" value="NAD(P)-binding Rossmann-like Domain"/>
    <property type="match status" value="1"/>
</dbReference>
<dbReference type="RefSeq" id="WP_168448471.1">
    <property type="nucleotide sequence ID" value="NZ_JAAWWK010000001.1"/>
</dbReference>
<dbReference type="SUPFAM" id="SSF51735">
    <property type="entry name" value="NAD(P)-binding Rossmann-fold domains"/>
    <property type="match status" value="1"/>
</dbReference>
<proteinExistence type="predicted"/>
<evidence type="ECO:0000256" key="4">
    <source>
        <dbReference type="ARBA" id="ARBA00022840"/>
    </source>
</evidence>
<dbReference type="InterPro" id="IPR020904">
    <property type="entry name" value="Sc_DH/Rdtase_CS"/>
</dbReference>
<evidence type="ECO:0000256" key="1">
    <source>
        <dbReference type="ARBA" id="ARBA00022450"/>
    </source>
</evidence>
<dbReference type="EMBL" id="JAAWWK010000001">
    <property type="protein sequence ID" value="NKI15917.1"/>
    <property type="molecule type" value="Genomic_DNA"/>
</dbReference>
<keyword evidence="3" id="KW-0547">Nucleotide-binding</keyword>
<keyword evidence="7" id="KW-1185">Reference proteome</keyword>
<name>A0ABX1G9T5_9GAMM</name>
<dbReference type="InterPro" id="IPR013120">
    <property type="entry name" value="FAR_NAD-bd"/>
</dbReference>
<protein>
    <submittedName>
        <fullName evidence="6">AMP-binding protein</fullName>
    </submittedName>
</protein>